<sequence>MTETPKNVLKRHNSTPIKSDIRHPAADVFFDIFSKAEMCSKLLPAKRYKTDEKQTFNGEIAYFHIVHSGVFLLYPHDTKEPIVLSPGDIIFAPSGVSHSIQFQGASLEKAEQACPEPDNKITSGLFKFDSVGGQALMLGLPKFLHVSSKPSIEPDTLGSKEWLALTVAAMQKEMELPSIGSEIMLSRIIDLMFIWAIRNWLFTAPAEITGWIAALRDSMVGHALALLHSEPGADWTVEKLALEVGQSRSNFANKFGRMVGDSPMRYLTRWRMQLAGKRLRSSNQRVSKIAEDLGYDSDAAFSRAFRRELGLTPTEYRLKYTV</sequence>
<accession>A0ACC7PF81</accession>
<comment type="caution">
    <text evidence="1">The sequence shown here is derived from an EMBL/GenBank/DDBJ whole genome shotgun (WGS) entry which is preliminary data.</text>
</comment>
<evidence type="ECO:0000313" key="1">
    <source>
        <dbReference type="EMBL" id="MFO2476342.1"/>
    </source>
</evidence>
<dbReference type="EMBL" id="JAPEQY010000002">
    <property type="protein sequence ID" value="MFO2476342.1"/>
    <property type="molecule type" value="Genomic_DNA"/>
</dbReference>
<protein>
    <submittedName>
        <fullName evidence="1">AraC family transcriptional regulator</fullName>
    </submittedName>
</protein>
<proteinExistence type="predicted"/>
<evidence type="ECO:0000313" key="2">
    <source>
        <dbReference type="Proteomes" id="UP001637618"/>
    </source>
</evidence>
<keyword evidence="2" id="KW-1185">Reference proteome</keyword>
<dbReference type="Proteomes" id="UP001637618">
    <property type="component" value="Unassembled WGS sequence"/>
</dbReference>
<reference evidence="1" key="1">
    <citation type="submission" date="2022-11" db="EMBL/GenBank/DDBJ databases">
        <title>Draft genome sequences of strains of Pseudomonas imrae sp. nov.</title>
        <authorList>
            <person name="Salva Serra F."/>
            <person name="Nimje P."/>
            <person name="Moore E.R.B."/>
            <person name="Marathe N.P."/>
        </authorList>
    </citation>
    <scope>NUCLEOTIDE SEQUENCE</scope>
    <source>
        <strain evidence="1">15FMM2</strain>
    </source>
</reference>
<gene>
    <name evidence="1" type="ORF">OOJ96_02835</name>
</gene>
<organism evidence="1 2">
    <name type="scientific">Pseudomonas imrae</name>
    <dbReference type="NCBI Taxonomy" id="2992837"/>
    <lineage>
        <taxon>Bacteria</taxon>
        <taxon>Pseudomonadati</taxon>
        <taxon>Pseudomonadota</taxon>
        <taxon>Gammaproteobacteria</taxon>
        <taxon>Pseudomonadales</taxon>
        <taxon>Pseudomonadaceae</taxon>
        <taxon>Pseudomonas</taxon>
    </lineage>
</organism>
<name>A0ACC7PF81_9PSED</name>